<feature type="transmembrane region" description="Helical" evidence="1">
    <location>
        <begin position="61"/>
        <end position="82"/>
    </location>
</feature>
<dbReference type="InterPro" id="IPR045340">
    <property type="entry name" value="DUF6533"/>
</dbReference>
<feature type="domain" description="DUF6533" evidence="2">
    <location>
        <begin position="24"/>
        <end position="66"/>
    </location>
</feature>
<keyword evidence="1" id="KW-1133">Transmembrane helix</keyword>
<dbReference type="Pfam" id="PF20151">
    <property type="entry name" value="DUF6533"/>
    <property type="match status" value="1"/>
</dbReference>
<name>A0A8H7U2S1_9APHY</name>
<dbReference type="Proteomes" id="UP000639403">
    <property type="component" value="Unassembled WGS sequence"/>
</dbReference>
<dbReference type="EMBL" id="JADOXO010000081">
    <property type="protein sequence ID" value="KAF9814783.1"/>
    <property type="molecule type" value="Genomic_DNA"/>
</dbReference>
<reference evidence="3" key="1">
    <citation type="submission" date="2020-11" db="EMBL/GenBank/DDBJ databases">
        <authorList>
            <person name="Koelle M."/>
            <person name="Horta M.A.C."/>
            <person name="Nowrousian M."/>
            <person name="Ohm R.A."/>
            <person name="Benz P."/>
            <person name="Pilgard A."/>
        </authorList>
    </citation>
    <scope>NUCLEOTIDE SEQUENCE</scope>
    <source>
        <strain evidence="3">FPRL280</strain>
    </source>
</reference>
<comment type="caution">
    <text evidence="3">The sequence shown here is derived from an EMBL/GenBank/DDBJ whole genome shotgun (WGS) entry which is preliminary data.</text>
</comment>
<protein>
    <recommendedName>
        <fullName evidence="2">DUF6533 domain-containing protein</fullName>
    </recommendedName>
</protein>
<gene>
    <name evidence="3" type="ORF">IEO21_04941</name>
</gene>
<reference evidence="3" key="2">
    <citation type="journal article" name="Front. Microbiol.">
        <title>Degradative Capacity of Two Strains of Rhodonia placenta: From Phenotype to Genotype.</title>
        <authorList>
            <person name="Kolle M."/>
            <person name="Horta M.A.C."/>
            <person name="Nowrousian M."/>
            <person name="Ohm R.A."/>
            <person name="Benz J.P."/>
            <person name="Pilgard A."/>
        </authorList>
    </citation>
    <scope>NUCLEOTIDE SEQUENCE</scope>
    <source>
        <strain evidence="3">FPRL280</strain>
    </source>
</reference>
<sequence length="270" mass="29972">MSGVNGTDISSWLQDVREGVDLSYYNVAFMTVLPLYDAVLTSAQELQILWRQRPRPKSICIFYLNRSSQVLLAFAIATNYLYGPYRDILHSCKGVVTSQTVAFISLYAILAFSGTLRAYALCGQRWYLCITVLVLALVPCFQDIIILAASVIYATETQCIFDIALIKWTGTIEQGTVDAMGSSPGPRVLIISPAIMISARLCVIASDSIVIVVTLWRVLKHGDDPGIRTTFCHNPGVWYFLSLAVLNIVDIMMYYLCLVLRVTIPLSLGH</sequence>
<feature type="transmembrane region" description="Helical" evidence="1">
    <location>
        <begin position="127"/>
        <end position="153"/>
    </location>
</feature>
<evidence type="ECO:0000256" key="1">
    <source>
        <dbReference type="SAM" id="Phobius"/>
    </source>
</evidence>
<evidence type="ECO:0000313" key="3">
    <source>
        <dbReference type="EMBL" id="KAF9814783.1"/>
    </source>
</evidence>
<feature type="transmembrane region" description="Helical" evidence="1">
    <location>
        <begin position="190"/>
        <end position="216"/>
    </location>
</feature>
<keyword evidence="1" id="KW-0472">Membrane</keyword>
<evidence type="ECO:0000313" key="4">
    <source>
        <dbReference type="Proteomes" id="UP000639403"/>
    </source>
</evidence>
<evidence type="ECO:0000259" key="2">
    <source>
        <dbReference type="Pfam" id="PF20151"/>
    </source>
</evidence>
<feature type="transmembrane region" description="Helical" evidence="1">
    <location>
        <begin position="102"/>
        <end position="120"/>
    </location>
</feature>
<dbReference type="AlphaFoldDB" id="A0A8H7U2S1"/>
<accession>A0A8H7U2S1</accession>
<keyword evidence="1" id="KW-0812">Transmembrane</keyword>
<proteinExistence type="predicted"/>
<organism evidence="3 4">
    <name type="scientific">Rhodonia placenta</name>
    <dbReference type="NCBI Taxonomy" id="104341"/>
    <lineage>
        <taxon>Eukaryota</taxon>
        <taxon>Fungi</taxon>
        <taxon>Dikarya</taxon>
        <taxon>Basidiomycota</taxon>
        <taxon>Agaricomycotina</taxon>
        <taxon>Agaricomycetes</taxon>
        <taxon>Polyporales</taxon>
        <taxon>Adustoporiaceae</taxon>
        <taxon>Rhodonia</taxon>
    </lineage>
</organism>
<feature type="transmembrane region" description="Helical" evidence="1">
    <location>
        <begin position="237"/>
        <end position="264"/>
    </location>
</feature>